<proteinExistence type="inferred from homology"/>
<protein>
    <recommendedName>
        <fullName evidence="6">Spindle pole body component</fullName>
    </recommendedName>
</protein>
<reference evidence="10 11" key="1">
    <citation type="journal article" date="2016" name="Genome Biol. Evol.">
        <title>Divergent and convergent evolution of fungal pathogenicity.</title>
        <authorList>
            <person name="Shang Y."/>
            <person name="Xiao G."/>
            <person name="Zheng P."/>
            <person name="Cen K."/>
            <person name="Zhan S."/>
            <person name="Wang C."/>
        </authorList>
    </citation>
    <scope>NUCLEOTIDE SEQUENCE [LARGE SCALE GENOMIC DNA]</scope>
    <source>
        <strain evidence="10 11">RCEF 3172</strain>
    </source>
</reference>
<dbReference type="InterPro" id="IPR041470">
    <property type="entry name" value="GCP_N"/>
</dbReference>
<feature type="region of interest" description="Disordered" evidence="7">
    <location>
        <begin position="569"/>
        <end position="616"/>
    </location>
</feature>
<dbReference type="GO" id="GO:0005874">
    <property type="term" value="C:microtubule"/>
    <property type="evidence" value="ECO:0007669"/>
    <property type="project" value="UniProtKB-KW"/>
</dbReference>
<dbReference type="GO" id="GO:0000930">
    <property type="term" value="C:gamma-tubulin complex"/>
    <property type="evidence" value="ECO:0007669"/>
    <property type="project" value="TreeGrafter"/>
</dbReference>
<dbReference type="GO" id="GO:0051225">
    <property type="term" value="P:spindle assembly"/>
    <property type="evidence" value="ECO:0007669"/>
    <property type="project" value="TreeGrafter"/>
</dbReference>
<comment type="subcellular location">
    <subcellularLocation>
        <location evidence="1 6">Cytoplasm</location>
        <location evidence="1 6">Cytoskeleton</location>
        <location evidence="1 6">Microtubule organizing center</location>
    </subcellularLocation>
</comment>
<dbReference type="GO" id="GO:0007020">
    <property type="term" value="P:microtubule nucleation"/>
    <property type="evidence" value="ECO:0007669"/>
    <property type="project" value="InterPro"/>
</dbReference>
<accession>A0A162JG56</accession>
<sequence>MLHEILLSLSGHPSPLLTAELSDTSSSSTALSPPERQLLASAAHLSDLHIKLAKHCARITTSHPSTVCRAVATAIQSVHLAALRRKVLEVEASILRHDADLVGAYGIVPLTAVVGAFQPWTRRLEWLWEVVRFLEAQDASGRLCWGARAIDRLRAELQSGYRDVEEAALTLVAAAETAWLRQVSAWIFYGRLPSAGGVEDFFVRAGESPDEDYVSVAGLLPAFVTPATAGSMLFIGRSLNQIRARSTTLSTASGGFHNTAAKLQAIADLTSPLNSASFTGTIRDIRQSLSQDILEQILPLSEVMATMQLLREFFLLGRGEFAMALTQEADERIRGRWRRAGNLAHEKDGSSGVQNVTVKSGEVTAALARTWASLSSYDQQQQQQDNDDALLDRARDSLRLQLIKSKPEAPAQHTRPGLSAAAVARLADAPFNALLFSAPVTLAMRLPPAVDMVLAPSDMQLYGCVHAYLVALRRAHVRLTDLWKLTSLRRHYPGPRGAGEYAQELRQRWSARAQALRGTWTTASAAVFFLGETEAYFQTEVVAGLWRGFRAWLTCEVVPRYDVQDVTVPPTDKMDISDDDDDDDDGHIATEPFSVPPARPTTSSSSSSAAPRSARHDQQTLAAGHAVYLDTLVHRLLLTQDAFTRPLYTLLVHIDHLVAHVHRLHGIFTALDLETDAGVVDAFTDLAAEEAQVTQQLRGVERSVRRGIDDVVAALERLSVDEAFLQVWEGEATVAAAQMDDDGGAPGEAYRPERVGGLNRLLMQLKFGS</sequence>
<dbReference type="OrthoDB" id="78652at2759"/>
<feature type="compositionally biased region" description="Low complexity" evidence="7">
    <location>
        <begin position="600"/>
        <end position="612"/>
    </location>
</feature>
<name>A0A162JG56_9HYPO</name>
<dbReference type="EMBL" id="AZHA01000011">
    <property type="protein sequence ID" value="OAA43858.1"/>
    <property type="molecule type" value="Genomic_DNA"/>
</dbReference>
<dbReference type="GO" id="GO:0051321">
    <property type="term" value="P:meiotic cell cycle"/>
    <property type="evidence" value="ECO:0007669"/>
    <property type="project" value="TreeGrafter"/>
</dbReference>
<evidence type="ECO:0000256" key="7">
    <source>
        <dbReference type="SAM" id="MobiDB-lite"/>
    </source>
</evidence>
<evidence type="ECO:0000256" key="1">
    <source>
        <dbReference type="ARBA" id="ARBA00004267"/>
    </source>
</evidence>
<keyword evidence="4 6" id="KW-0493">Microtubule</keyword>
<evidence type="ECO:0000256" key="2">
    <source>
        <dbReference type="ARBA" id="ARBA00010337"/>
    </source>
</evidence>
<keyword evidence="3 6" id="KW-0963">Cytoplasm</keyword>
<dbReference type="PANTHER" id="PTHR19302">
    <property type="entry name" value="GAMMA TUBULIN COMPLEX PROTEIN"/>
    <property type="match status" value="1"/>
</dbReference>
<dbReference type="PANTHER" id="PTHR19302:SF27">
    <property type="entry name" value="GAMMA-TUBULIN COMPLEX COMPONENT 4"/>
    <property type="match status" value="1"/>
</dbReference>
<evidence type="ECO:0000256" key="6">
    <source>
        <dbReference type="RuleBase" id="RU363050"/>
    </source>
</evidence>
<dbReference type="GO" id="GO:0043015">
    <property type="term" value="F:gamma-tubulin binding"/>
    <property type="evidence" value="ECO:0007669"/>
    <property type="project" value="InterPro"/>
</dbReference>
<keyword evidence="11" id="KW-1185">Reference proteome</keyword>
<gene>
    <name evidence="10" type="ORF">BBO_04214</name>
</gene>
<dbReference type="InterPro" id="IPR042241">
    <property type="entry name" value="GCP_C_sf"/>
</dbReference>
<dbReference type="Pfam" id="PF17681">
    <property type="entry name" value="GCP_N_terminal"/>
    <property type="match status" value="1"/>
</dbReference>
<dbReference type="Pfam" id="PF04130">
    <property type="entry name" value="GCP_C_terminal"/>
    <property type="match status" value="1"/>
</dbReference>
<feature type="domain" description="Gamma tubulin complex component protein N-terminal" evidence="9">
    <location>
        <begin position="2"/>
        <end position="296"/>
    </location>
</feature>
<evidence type="ECO:0000259" key="9">
    <source>
        <dbReference type="Pfam" id="PF17681"/>
    </source>
</evidence>
<dbReference type="Gene3D" id="1.20.120.1900">
    <property type="entry name" value="Gamma-tubulin complex, C-terminal domain"/>
    <property type="match status" value="1"/>
</dbReference>
<dbReference type="Proteomes" id="UP000076863">
    <property type="component" value="Unassembled WGS sequence"/>
</dbReference>
<dbReference type="GO" id="GO:0044732">
    <property type="term" value="C:mitotic spindle pole body"/>
    <property type="evidence" value="ECO:0007669"/>
    <property type="project" value="TreeGrafter"/>
</dbReference>
<evidence type="ECO:0000313" key="11">
    <source>
        <dbReference type="Proteomes" id="UP000076863"/>
    </source>
</evidence>
<evidence type="ECO:0000259" key="8">
    <source>
        <dbReference type="Pfam" id="PF04130"/>
    </source>
</evidence>
<dbReference type="InterPro" id="IPR040457">
    <property type="entry name" value="GCP_C"/>
</dbReference>
<dbReference type="GO" id="GO:0000278">
    <property type="term" value="P:mitotic cell cycle"/>
    <property type="evidence" value="ECO:0007669"/>
    <property type="project" value="TreeGrafter"/>
</dbReference>
<comment type="caution">
    <text evidence="10">The sequence shown here is derived from an EMBL/GenBank/DDBJ whole genome shotgun (WGS) entry which is preliminary data.</text>
</comment>
<evidence type="ECO:0000256" key="4">
    <source>
        <dbReference type="ARBA" id="ARBA00022701"/>
    </source>
</evidence>
<dbReference type="GO" id="GO:0031122">
    <property type="term" value="P:cytoplasmic microtubule organization"/>
    <property type="evidence" value="ECO:0007669"/>
    <property type="project" value="TreeGrafter"/>
</dbReference>
<evidence type="ECO:0000313" key="10">
    <source>
        <dbReference type="EMBL" id="OAA43858.1"/>
    </source>
</evidence>
<dbReference type="AlphaFoldDB" id="A0A162JG56"/>
<evidence type="ECO:0000256" key="3">
    <source>
        <dbReference type="ARBA" id="ARBA00022490"/>
    </source>
</evidence>
<evidence type="ECO:0000256" key="5">
    <source>
        <dbReference type="ARBA" id="ARBA00023212"/>
    </source>
</evidence>
<comment type="similarity">
    <text evidence="2 6">Belongs to the TUBGCP family.</text>
</comment>
<feature type="domain" description="Gamma tubulin complex component C-terminal" evidence="8">
    <location>
        <begin position="305"/>
        <end position="718"/>
    </location>
</feature>
<dbReference type="InterPro" id="IPR007259">
    <property type="entry name" value="GCP"/>
</dbReference>
<dbReference type="GO" id="GO:0051011">
    <property type="term" value="F:microtubule minus-end binding"/>
    <property type="evidence" value="ECO:0007669"/>
    <property type="project" value="TreeGrafter"/>
</dbReference>
<organism evidence="10 11">
    <name type="scientific">Beauveria brongniartii RCEF 3172</name>
    <dbReference type="NCBI Taxonomy" id="1081107"/>
    <lineage>
        <taxon>Eukaryota</taxon>
        <taxon>Fungi</taxon>
        <taxon>Dikarya</taxon>
        <taxon>Ascomycota</taxon>
        <taxon>Pezizomycotina</taxon>
        <taxon>Sordariomycetes</taxon>
        <taxon>Hypocreomycetidae</taxon>
        <taxon>Hypocreales</taxon>
        <taxon>Cordycipitaceae</taxon>
        <taxon>Beauveria</taxon>
        <taxon>Beauveria brongniartii</taxon>
    </lineage>
</organism>
<keyword evidence="5 6" id="KW-0206">Cytoskeleton</keyword>
<dbReference type="GO" id="GO:0000922">
    <property type="term" value="C:spindle pole"/>
    <property type="evidence" value="ECO:0007669"/>
    <property type="project" value="InterPro"/>
</dbReference>